<dbReference type="Proteomes" id="UP000184520">
    <property type="component" value="Unassembled WGS sequence"/>
</dbReference>
<dbReference type="GO" id="GO:0005829">
    <property type="term" value="C:cytosol"/>
    <property type="evidence" value="ECO:0007669"/>
    <property type="project" value="TreeGrafter"/>
</dbReference>
<evidence type="ECO:0000313" key="5">
    <source>
        <dbReference type="EMBL" id="SHG59734.1"/>
    </source>
</evidence>
<evidence type="ECO:0000313" key="6">
    <source>
        <dbReference type="Proteomes" id="UP000184520"/>
    </source>
</evidence>
<dbReference type="PANTHER" id="PTHR46124">
    <property type="entry name" value="D-AMINOACYL-TRNA DEACYLASE"/>
    <property type="match status" value="1"/>
</dbReference>
<accession>A0A1M5L3Q5</accession>
<evidence type="ECO:0000256" key="4">
    <source>
        <dbReference type="PIRSR" id="PIRSR005902-1"/>
    </source>
</evidence>
<gene>
    <name evidence="5" type="ORF">SAMN05216361_2515</name>
</gene>
<dbReference type="CDD" id="cd01310">
    <property type="entry name" value="TatD_DNAse"/>
    <property type="match status" value="1"/>
</dbReference>
<feature type="binding site" evidence="4">
    <location>
        <position position="128"/>
    </location>
    <ligand>
        <name>a divalent metal cation</name>
        <dbReference type="ChEBI" id="CHEBI:60240"/>
        <label>2</label>
    </ligand>
</feature>
<reference evidence="6" key="1">
    <citation type="submission" date="2016-11" db="EMBL/GenBank/DDBJ databases">
        <authorList>
            <person name="Varghese N."/>
            <person name="Submissions S."/>
        </authorList>
    </citation>
    <scope>NUCLEOTIDE SEQUENCE [LARGE SCALE GENOMIC DNA]</scope>
    <source>
        <strain evidence="6">CGMCC 1.8995</strain>
    </source>
</reference>
<dbReference type="PANTHER" id="PTHR46124:SF3">
    <property type="entry name" value="HYDROLASE"/>
    <property type="match status" value="1"/>
</dbReference>
<dbReference type="OrthoDB" id="9810005at2"/>
<sequence length="253" mass="27977">MIDSHCHLDLAAFDNDWLQQIEAAKARGVTRFLVPGTTEAGWDKQLAMTQTVAEIDIAFGLHPYFLPDDAEPVLARLDARLKQSTASLVALGEIGIDASLNTPIQCQQQVFEKQLSMATQYQLPVILHHRKSHHLLIESLKRCRFQYGGVIHAFSGSLEAAKAYTDLGFCIGVGGTITYPRAQKTRQTIAKLPLESLLLETDAPDMPMCGRQGERNAPVYLPDVCQALAELKHTSVEDIDEVTSKNYLSVFGR</sequence>
<feature type="binding site" evidence="4">
    <location>
        <position position="5"/>
    </location>
    <ligand>
        <name>a divalent metal cation</name>
        <dbReference type="ChEBI" id="CHEBI:60240"/>
        <label>1</label>
    </ligand>
</feature>
<organism evidence="5 6">
    <name type="scientific">Marisediminitalea aggregata</name>
    <dbReference type="NCBI Taxonomy" id="634436"/>
    <lineage>
        <taxon>Bacteria</taxon>
        <taxon>Pseudomonadati</taxon>
        <taxon>Pseudomonadota</taxon>
        <taxon>Gammaproteobacteria</taxon>
        <taxon>Alteromonadales</taxon>
        <taxon>Alteromonadaceae</taxon>
        <taxon>Marisediminitalea</taxon>
    </lineage>
</organism>
<dbReference type="STRING" id="634436.SAMN05216361_2515"/>
<dbReference type="SUPFAM" id="SSF51556">
    <property type="entry name" value="Metallo-dependent hydrolases"/>
    <property type="match status" value="1"/>
</dbReference>
<feature type="binding site" evidence="4">
    <location>
        <position position="152"/>
    </location>
    <ligand>
        <name>a divalent metal cation</name>
        <dbReference type="ChEBI" id="CHEBI:60240"/>
        <label>2</label>
    </ligand>
</feature>
<dbReference type="FunFam" id="3.20.20.140:FF:000005">
    <property type="entry name" value="TatD family hydrolase"/>
    <property type="match status" value="1"/>
</dbReference>
<proteinExistence type="inferred from homology"/>
<dbReference type="GO" id="GO:0016788">
    <property type="term" value="F:hydrolase activity, acting on ester bonds"/>
    <property type="evidence" value="ECO:0007669"/>
    <property type="project" value="InterPro"/>
</dbReference>
<dbReference type="InterPro" id="IPR032466">
    <property type="entry name" value="Metal_Hydrolase"/>
</dbReference>
<keyword evidence="3" id="KW-0378">Hydrolase</keyword>
<keyword evidence="2 4" id="KW-0479">Metal-binding</keyword>
<feature type="binding site" evidence="4">
    <location>
        <position position="7"/>
    </location>
    <ligand>
        <name>a divalent metal cation</name>
        <dbReference type="ChEBI" id="CHEBI:60240"/>
        <label>1</label>
    </ligand>
</feature>
<dbReference type="PIRSF" id="PIRSF005902">
    <property type="entry name" value="DNase_TatD"/>
    <property type="match status" value="1"/>
</dbReference>
<protein>
    <submittedName>
        <fullName evidence="5">TatD DNase family protein</fullName>
    </submittedName>
</protein>
<dbReference type="AlphaFoldDB" id="A0A1M5L3Q5"/>
<feature type="binding site" evidence="4">
    <location>
        <position position="202"/>
    </location>
    <ligand>
        <name>a divalent metal cation</name>
        <dbReference type="ChEBI" id="CHEBI:60240"/>
        <label>1</label>
    </ligand>
</feature>
<evidence type="ECO:0000256" key="1">
    <source>
        <dbReference type="ARBA" id="ARBA00009275"/>
    </source>
</evidence>
<dbReference type="Pfam" id="PF01026">
    <property type="entry name" value="TatD_DNase"/>
    <property type="match status" value="1"/>
</dbReference>
<dbReference type="Gene3D" id="3.20.20.140">
    <property type="entry name" value="Metal-dependent hydrolases"/>
    <property type="match status" value="1"/>
</dbReference>
<dbReference type="GO" id="GO:0046872">
    <property type="term" value="F:metal ion binding"/>
    <property type="evidence" value="ECO:0007669"/>
    <property type="project" value="UniProtKB-KW"/>
</dbReference>
<dbReference type="PROSITE" id="PS01091">
    <property type="entry name" value="TATD_3"/>
    <property type="match status" value="1"/>
</dbReference>
<feature type="binding site" evidence="4">
    <location>
        <position position="93"/>
    </location>
    <ligand>
        <name>a divalent metal cation</name>
        <dbReference type="ChEBI" id="CHEBI:60240"/>
        <label>1</label>
    </ligand>
</feature>
<dbReference type="RefSeq" id="WP_073322949.1">
    <property type="nucleotide sequence ID" value="NZ_FQWD01000004.1"/>
</dbReference>
<name>A0A1M5L3Q5_9ALTE</name>
<dbReference type="InterPro" id="IPR018228">
    <property type="entry name" value="DNase_TatD-rel_CS"/>
</dbReference>
<evidence type="ECO:0000256" key="2">
    <source>
        <dbReference type="ARBA" id="ARBA00022723"/>
    </source>
</evidence>
<keyword evidence="6" id="KW-1185">Reference proteome</keyword>
<dbReference type="InterPro" id="IPR001130">
    <property type="entry name" value="TatD-like"/>
</dbReference>
<dbReference type="EMBL" id="FQWD01000004">
    <property type="protein sequence ID" value="SHG59734.1"/>
    <property type="molecule type" value="Genomic_DNA"/>
</dbReference>
<comment type="similarity">
    <text evidence="1">Belongs to the metallo-dependent hydrolases superfamily. TatD-type hydrolase family.</text>
</comment>
<dbReference type="PROSITE" id="PS01137">
    <property type="entry name" value="TATD_1"/>
    <property type="match status" value="1"/>
</dbReference>
<evidence type="ECO:0000256" key="3">
    <source>
        <dbReference type="ARBA" id="ARBA00022801"/>
    </source>
</evidence>